<proteinExistence type="inferred from homology"/>
<dbReference type="InterPro" id="IPR029033">
    <property type="entry name" value="His_PPase_superfam"/>
</dbReference>
<dbReference type="EMBL" id="GL376613">
    <property type="status" value="NOT_ANNOTATED_CDS"/>
    <property type="molecule type" value="Genomic_DNA"/>
</dbReference>
<dbReference type="OMA" id="WCAAFTR"/>
<dbReference type="EC" id="3.1.3.62" evidence="4"/>
<dbReference type="Proteomes" id="UP000019132">
    <property type="component" value="Unassembled WGS sequence"/>
</dbReference>
<dbReference type="Gene3D" id="3.40.50.1240">
    <property type="entry name" value="Phosphoglycerate mutase-like"/>
    <property type="match status" value="1"/>
</dbReference>
<dbReference type="InterPro" id="IPR000560">
    <property type="entry name" value="His_Pase_clade-2"/>
</dbReference>
<feature type="region of interest" description="Disordered" evidence="14">
    <location>
        <begin position="1"/>
        <end position="21"/>
    </location>
</feature>
<evidence type="ECO:0000256" key="6">
    <source>
        <dbReference type="ARBA" id="ARBA00022729"/>
    </source>
</evidence>
<evidence type="ECO:0000256" key="5">
    <source>
        <dbReference type="ARBA" id="ARBA00018097"/>
    </source>
</evidence>
<dbReference type="eggNOG" id="KOG1382">
    <property type="taxonomic scope" value="Eukaryota"/>
</dbReference>
<keyword evidence="6" id="KW-0732">Signal</keyword>
<accession>K3WU62</accession>
<dbReference type="InParanoid" id="K3WU62"/>
<reference evidence="16" key="1">
    <citation type="journal article" date="2010" name="Genome Biol.">
        <title>Genome sequence of the necrotrophic plant pathogen Pythium ultimum reveals original pathogenicity mechanisms and effector repertoire.</title>
        <authorList>
            <person name="Levesque C.A."/>
            <person name="Brouwer H."/>
            <person name="Cano L."/>
            <person name="Hamilton J.P."/>
            <person name="Holt C."/>
            <person name="Huitema E."/>
            <person name="Raffaele S."/>
            <person name="Robideau G.P."/>
            <person name="Thines M."/>
            <person name="Win J."/>
            <person name="Zerillo M.M."/>
            <person name="Beakes G.W."/>
            <person name="Boore J.L."/>
            <person name="Busam D."/>
            <person name="Dumas B."/>
            <person name="Ferriera S."/>
            <person name="Fuerstenberg S.I."/>
            <person name="Gachon C.M."/>
            <person name="Gaulin E."/>
            <person name="Govers F."/>
            <person name="Grenville-Briggs L."/>
            <person name="Horner N."/>
            <person name="Hostetler J."/>
            <person name="Jiang R.H."/>
            <person name="Johnson J."/>
            <person name="Krajaejun T."/>
            <person name="Lin H."/>
            <person name="Meijer H.J."/>
            <person name="Moore B."/>
            <person name="Morris P."/>
            <person name="Phuntmart V."/>
            <person name="Puiu D."/>
            <person name="Shetty J."/>
            <person name="Stajich J.E."/>
            <person name="Tripathy S."/>
            <person name="Wawra S."/>
            <person name="van West P."/>
            <person name="Whitty B.R."/>
            <person name="Coutinho P.M."/>
            <person name="Henrissat B."/>
            <person name="Martin F."/>
            <person name="Thomas P.D."/>
            <person name="Tyler B.M."/>
            <person name="De Vries R.P."/>
            <person name="Kamoun S."/>
            <person name="Yandell M."/>
            <person name="Tisserat N."/>
            <person name="Buell C.R."/>
        </authorList>
    </citation>
    <scope>NUCLEOTIDE SEQUENCE</scope>
    <source>
        <strain evidence="16">DAOM:BR144</strain>
    </source>
</reference>
<evidence type="ECO:0000256" key="7">
    <source>
        <dbReference type="ARBA" id="ARBA00022801"/>
    </source>
</evidence>
<dbReference type="GO" id="GO:0003993">
    <property type="term" value="F:acid phosphatase activity"/>
    <property type="evidence" value="ECO:0007669"/>
    <property type="project" value="TreeGrafter"/>
</dbReference>
<evidence type="ECO:0000256" key="4">
    <source>
        <dbReference type="ARBA" id="ARBA00013040"/>
    </source>
</evidence>
<dbReference type="AlphaFoldDB" id="K3WU62"/>
<comment type="catalytic activity">
    <reaction evidence="13">
        <text>(2R)-2,3-bisphosphoglycerate + H2O = (2R)-2-phosphoglycerate + phosphate</text>
        <dbReference type="Rhea" id="RHEA:27381"/>
        <dbReference type="ChEBI" id="CHEBI:15377"/>
        <dbReference type="ChEBI" id="CHEBI:43474"/>
        <dbReference type="ChEBI" id="CHEBI:58248"/>
        <dbReference type="ChEBI" id="CHEBI:58289"/>
        <dbReference type="EC" id="3.1.3.80"/>
    </reaction>
    <physiologicalReaction direction="left-to-right" evidence="13">
        <dbReference type="Rhea" id="RHEA:27382"/>
    </physiologicalReaction>
</comment>
<dbReference type="GO" id="GO:0052745">
    <property type="term" value="F:inositol phosphate phosphatase activity"/>
    <property type="evidence" value="ECO:0007669"/>
    <property type="project" value="TreeGrafter"/>
</dbReference>
<dbReference type="PANTHER" id="PTHR20963">
    <property type="entry name" value="MULTIPLE INOSITOL POLYPHOSPHATE PHOSPHATASE-RELATED"/>
    <property type="match status" value="1"/>
</dbReference>
<keyword evidence="8" id="KW-0472">Membrane</keyword>
<evidence type="ECO:0000256" key="12">
    <source>
        <dbReference type="ARBA" id="ARBA00043691"/>
    </source>
</evidence>
<reference evidence="16" key="2">
    <citation type="submission" date="2010-04" db="EMBL/GenBank/DDBJ databases">
        <authorList>
            <person name="Buell R."/>
            <person name="Hamilton J."/>
            <person name="Hostetler J."/>
        </authorList>
    </citation>
    <scope>NUCLEOTIDE SEQUENCE [LARGE SCALE GENOMIC DNA]</scope>
    <source>
        <strain evidence="16">DAOM:BR144</strain>
    </source>
</reference>
<evidence type="ECO:0000256" key="2">
    <source>
        <dbReference type="ARBA" id="ARBA00008422"/>
    </source>
</evidence>
<dbReference type="STRING" id="431595.K3WU62"/>
<keyword evidence="7" id="KW-0378">Hydrolase</keyword>
<evidence type="ECO:0000313" key="16">
    <source>
        <dbReference type="Proteomes" id="UP000019132"/>
    </source>
</evidence>
<feature type="compositionally biased region" description="Polar residues" evidence="14">
    <location>
        <begin position="1"/>
        <end position="15"/>
    </location>
</feature>
<dbReference type="Pfam" id="PF00328">
    <property type="entry name" value="His_Phos_2"/>
    <property type="match status" value="1"/>
</dbReference>
<dbReference type="VEuPathDB" id="FungiDB:PYU1_G008493"/>
<evidence type="ECO:0000256" key="14">
    <source>
        <dbReference type="SAM" id="MobiDB-lite"/>
    </source>
</evidence>
<evidence type="ECO:0000256" key="9">
    <source>
        <dbReference type="ARBA" id="ARBA00031642"/>
    </source>
</evidence>
<evidence type="ECO:0000256" key="8">
    <source>
        <dbReference type="ARBA" id="ARBA00023136"/>
    </source>
</evidence>
<dbReference type="HOGENOM" id="CLU_029165_1_1_1"/>
<comment type="subcellular location">
    <subcellularLocation>
        <location evidence="1">Membrane</location>
    </subcellularLocation>
</comment>
<keyword evidence="16" id="KW-1185">Reference proteome</keyword>
<dbReference type="PANTHER" id="PTHR20963:SF8">
    <property type="entry name" value="MULTIPLE INOSITOL POLYPHOSPHATE PHOSPHATASE 1"/>
    <property type="match status" value="1"/>
</dbReference>
<protein>
    <recommendedName>
        <fullName evidence="5">Multiple inositol polyphosphate phosphatase 1</fullName>
        <ecNumber evidence="4">3.1.3.62</ecNumber>
        <ecNumber evidence="3">3.1.3.80</ecNumber>
    </recommendedName>
    <alternativeName>
        <fullName evidence="9">2,3-bisphosphoglycerate 3-phosphatase</fullName>
    </alternativeName>
</protein>
<dbReference type="CDD" id="cd07061">
    <property type="entry name" value="HP_HAP_like"/>
    <property type="match status" value="1"/>
</dbReference>
<evidence type="ECO:0000256" key="3">
    <source>
        <dbReference type="ARBA" id="ARBA00012976"/>
    </source>
</evidence>
<sequence length="484" mass="55089">MQSDETTPLLSQPRSASRKASRTPSARFWQLTALLLGTVLITTLLWEMTPDVLHSSEKPKPPVHVKRDPKYPFARFFATKTAYWDQRDGSESNQELLTKYENALLREDLQLRQTHLIVRHGVRYPTGTNIEALEALVAKLQQFQELIPSWLVNYSMPYNLSVEGELAAAGVQEMEDLARRMVRSTGHMDPVTYVKSKSRVAHTYSSRTKKSAEAYASKFFANPEDVKYIEYPKGHDPLLRFFDSCPKYQREVKQNQSALNEKHAFERSEFMVNNTRALKQALGLETASGVNITTTDVEAAFSACAFDYALSGTTTKWCTLMTETFIVSMDYLDDLQAFYDLGAGYPINYEMSAVLLQYVVGTMKGRIDETNNLHNVLHFAHAETTLPLMTLLGYTERAPLRANASLADIEGRNFRTSVFAPFGANIEFRLFQRKSNDAQYFVQVLVNEQENEIPGCGDVYCDLVKLERLWHDYLANMDFDAMCQ</sequence>
<evidence type="ECO:0000256" key="13">
    <source>
        <dbReference type="ARBA" id="ARBA00043832"/>
    </source>
</evidence>
<dbReference type="GO" id="GO:0034417">
    <property type="term" value="F:bisphosphoglycerate 3-phosphatase activity"/>
    <property type="evidence" value="ECO:0007669"/>
    <property type="project" value="UniProtKB-EC"/>
</dbReference>
<evidence type="ECO:0000313" key="15">
    <source>
        <dbReference type="EnsemblProtists" id="PYU1_T008509"/>
    </source>
</evidence>
<comment type="catalytic activity">
    <reaction evidence="12">
        <text>1D-myo-inositol hexakisphosphate + H2O = 1D-myo-inositol 1,2,4,5,6-pentakisphosphate + phosphate</text>
        <dbReference type="Rhea" id="RHEA:16989"/>
        <dbReference type="ChEBI" id="CHEBI:15377"/>
        <dbReference type="ChEBI" id="CHEBI:43474"/>
        <dbReference type="ChEBI" id="CHEBI:57798"/>
        <dbReference type="ChEBI" id="CHEBI:58130"/>
        <dbReference type="EC" id="3.1.3.62"/>
    </reaction>
    <physiologicalReaction direction="left-to-right" evidence="12">
        <dbReference type="Rhea" id="RHEA:16990"/>
    </physiologicalReaction>
</comment>
<dbReference type="SUPFAM" id="SSF53254">
    <property type="entry name" value="Phosphoglycerate mutase-like"/>
    <property type="match status" value="1"/>
</dbReference>
<evidence type="ECO:0000256" key="1">
    <source>
        <dbReference type="ARBA" id="ARBA00004370"/>
    </source>
</evidence>
<evidence type="ECO:0000256" key="10">
    <source>
        <dbReference type="ARBA" id="ARBA00043668"/>
    </source>
</evidence>
<dbReference type="EC" id="3.1.3.80" evidence="3"/>
<comment type="similarity">
    <text evidence="2">Belongs to the histidine acid phosphatase family. MINPP1 subfamily.</text>
</comment>
<organism evidence="15 16">
    <name type="scientific">Globisporangium ultimum (strain ATCC 200006 / CBS 805.95 / DAOM BR144)</name>
    <name type="common">Pythium ultimum</name>
    <dbReference type="NCBI Taxonomy" id="431595"/>
    <lineage>
        <taxon>Eukaryota</taxon>
        <taxon>Sar</taxon>
        <taxon>Stramenopiles</taxon>
        <taxon>Oomycota</taxon>
        <taxon>Peronosporomycetes</taxon>
        <taxon>Pythiales</taxon>
        <taxon>Pythiaceae</taxon>
        <taxon>Globisporangium</taxon>
    </lineage>
</organism>
<dbReference type="EnsemblProtists" id="PYU1_T008509">
    <property type="protein sequence ID" value="PYU1_T008509"/>
    <property type="gene ID" value="PYU1_G008493"/>
</dbReference>
<name>K3WU62_GLOUD</name>
<comment type="catalytic activity">
    <reaction evidence="11">
        <text>1D-myo-inositol 1,2,4,5,6-pentakisphosphate + H2O = 1D-myo-inositol 1,2,5,6-tetrakisphosphate + phosphate</text>
        <dbReference type="Rhea" id="RHEA:77115"/>
        <dbReference type="ChEBI" id="CHEBI:15377"/>
        <dbReference type="ChEBI" id="CHEBI:43474"/>
        <dbReference type="ChEBI" id="CHEBI:57798"/>
        <dbReference type="ChEBI" id="CHEBI:195535"/>
        <dbReference type="EC" id="3.1.3.62"/>
    </reaction>
    <physiologicalReaction direction="left-to-right" evidence="11">
        <dbReference type="Rhea" id="RHEA:77116"/>
    </physiologicalReaction>
</comment>
<evidence type="ECO:0000256" key="11">
    <source>
        <dbReference type="ARBA" id="ARBA00043671"/>
    </source>
</evidence>
<comment type="catalytic activity">
    <reaction evidence="10">
        <text>1D-myo-inositol 1,2,5,6-tetrakisphosphate + H2O = 1D-myo-inositol 1,2,6-trisphosphate + phosphate</text>
        <dbReference type="Rhea" id="RHEA:77119"/>
        <dbReference type="ChEBI" id="CHEBI:15377"/>
        <dbReference type="ChEBI" id="CHEBI:43474"/>
        <dbReference type="ChEBI" id="CHEBI:195535"/>
        <dbReference type="ChEBI" id="CHEBI:195537"/>
        <dbReference type="EC" id="3.1.3.62"/>
    </reaction>
    <physiologicalReaction direction="left-to-right" evidence="10">
        <dbReference type="Rhea" id="RHEA:77120"/>
    </physiologicalReaction>
</comment>
<dbReference type="GO" id="GO:0016020">
    <property type="term" value="C:membrane"/>
    <property type="evidence" value="ECO:0007669"/>
    <property type="project" value="UniProtKB-SubCell"/>
</dbReference>
<reference evidence="15" key="3">
    <citation type="submission" date="2015-02" db="UniProtKB">
        <authorList>
            <consortium name="EnsemblProtists"/>
        </authorList>
    </citation>
    <scope>IDENTIFICATION</scope>
    <source>
        <strain evidence="15">DAOM BR144</strain>
    </source>
</reference>